<dbReference type="Proteomes" id="UP001652660">
    <property type="component" value="Chromosome 11e"/>
</dbReference>
<comment type="catalytic activity">
    <reaction evidence="1">
        <text>ATP + H2O = ADP + phosphate + H(+)</text>
        <dbReference type="Rhea" id="RHEA:13065"/>
        <dbReference type="ChEBI" id="CHEBI:15377"/>
        <dbReference type="ChEBI" id="CHEBI:15378"/>
        <dbReference type="ChEBI" id="CHEBI:30616"/>
        <dbReference type="ChEBI" id="CHEBI:43474"/>
        <dbReference type="ChEBI" id="CHEBI:456216"/>
        <dbReference type="EC" id="5.6.2.3"/>
    </reaction>
</comment>
<evidence type="ECO:0000256" key="1">
    <source>
        <dbReference type="RuleBase" id="RU363044"/>
    </source>
</evidence>
<feature type="region of interest" description="Disordered" evidence="2">
    <location>
        <begin position="1"/>
        <end position="33"/>
    </location>
</feature>
<dbReference type="PANTHER" id="PTHR10492">
    <property type="match status" value="1"/>
</dbReference>
<organism evidence="5 7">
    <name type="scientific">Coffea arabica</name>
    <name type="common">Arabian coffee</name>
    <dbReference type="NCBI Taxonomy" id="13443"/>
    <lineage>
        <taxon>Eukaryota</taxon>
        <taxon>Viridiplantae</taxon>
        <taxon>Streptophyta</taxon>
        <taxon>Embryophyta</taxon>
        <taxon>Tracheophyta</taxon>
        <taxon>Spermatophyta</taxon>
        <taxon>Magnoliopsida</taxon>
        <taxon>eudicotyledons</taxon>
        <taxon>Gunneridae</taxon>
        <taxon>Pentapetalae</taxon>
        <taxon>asterids</taxon>
        <taxon>lamiids</taxon>
        <taxon>Gentianales</taxon>
        <taxon>Rubiaceae</taxon>
        <taxon>Ixoroideae</taxon>
        <taxon>Gardenieae complex</taxon>
        <taxon>Bertiereae - Coffeeae clade</taxon>
        <taxon>Coffeeae</taxon>
        <taxon>Coffea</taxon>
    </lineage>
</organism>
<keyword evidence="1" id="KW-0378">Hydrolase</keyword>
<name>A0ABM4WAU6_COFAR</name>
<evidence type="ECO:0000256" key="2">
    <source>
        <dbReference type="SAM" id="MobiDB-lite"/>
    </source>
</evidence>
<dbReference type="Gene3D" id="3.40.50.300">
    <property type="entry name" value="P-loop containing nucleotide triphosphate hydrolases"/>
    <property type="match status" value="1"/>
</dbReference>
<dbReference type="InterPro" id="IPR025476">
    <property type="entry name" value="Helitron_helicase-like"/>
</dbReference>
<dbReference type="InterPro" id="IPR010285">
    <property type="entry name" value="DNA_helicase_pif1-like_DEAD"/>
</dbReference>
<dbReference type="GeneID" id="113718462"/>
<keyword evidence="1" id="KW-0234">DNA repair</keyword>
<dbReference type="EC" id="5.6.2.3" evidence="1"/>
<dbReference type="RefSeq" id="XP_071928920.1">
    <property type="nucleotide sequence ID" value="XM_072072819.1"/>
</dbReference>
<evidence type="ECO:0000259" key="3">
    <source>
        <dbReference type="Pfam" id="PF05970"/>
    </source>
</evidence>
<dbReference type="SUPFAM" id="SSF52540">
    <property type="entry name" value="P-loop containing nucleoside triphosphate hydrolases"/>
    <property type="match status" value="1"/>
</dbReference>
<feature type="domain" description="DNA helicase Pif1-like DEAD-box helicase" evidence="3">
    <location>
        <begin position="1057"/>
        <end position="1206"/>
    </location>
</feature>
<dbReference type="InterPro" id="IPR027417">
    <property type="entry name" value="P-loop_NTPase"/>
</dbReference>
<dbReference type="Pfam" id="PF14214">
    <property type="entry name" value="Helitron_like_N"/>
    <property type="match status" value="1"/>
</dbReference>
<gene>
    <name evidence="6 7" type="primary">LOC113718462</name>
</gene>
<evidence type="ECO:0000259" key="4">
    <source>
        <dbReference type="Pfam" id="PF14214"/>
    </source>
</evidence>
<feature type="compositionally biased region" description="Polar residues" evidence="2">
    <location>
        <begin position="87"/>
        <end position="111"/>
    </location>
</feature>
<dbReference type="Pfam" id="PF05970">
    <property type="entry name" value="PIF1"/>
    <property type="match status" value="1"/>
</dbReference>
<protein>
    <recommendedName>
        <fullName evidence="1">ATP-dependent DNA helicase</fullName>
        <ecNumber evidence="1">5.6.2.3</ecNumber>
    </recommendedName>
</protein>
<accession>A0ABM4WAU6</accession>
<keyword evidence="5" id="KW-1185">Reference proteome</keyword>
<sequence>MGRNRVYGSLEEARAEKNRRSREQRAAARRETKNDAPLGVCTLAVTAFNIHDSNAVNQPNMGVIESSLGSGSILPFAENNAEHLQAENQGDVSRSTGNGAREVPTTNSDAGESSLHRRRRRTRRSMTNPLNTIITEPAVLLSNAEQFPTENEENVCASIADGANEVSSTNLDVGEPSLRRQRRSRKPAITDPLATIATEPAVLPDVPSCPYCHAKRFHQEPPGFCCASGEVQLLSTEMPRELMLLYIEDSDEAAEFRRCVRSYNNMFAFTSIGIHPDKSLAANYNGVYTFRIQGQMYHYINPLIPENGEKPRNLQLYFVDTDHETTQRLSISSRFQETLVTKLEKILKINPYSAFFRGLQDLPGIDDYKIVLDTTPAVDQRVFNKPTVSQVGAVWTESTNSEHVNSKHIQIYGKNGQTQIVKHYFACHDSLQYPLIFANGEPGWHPGIEKIRHPNKSNITSVTCEGETIIATTTATMATDIIDAENRAINQRKRKRNTVSCREYYCYKLQIRDADRSMLLHIGRLLQQYVVDVYVKIESIRLDFHRGRSKQAQLRTEIYQGIVDSISSGESSSSSIGKRIFLPASFIGGPRDMRRRYMDAMSLVQRYGKPDIFLTMTCNKNWPEIKKMLLPTDKVENRPDLISRVFRAKLQQLKDELLKKNIFGKVAAYTYVIEFQKRGLPHAHFLIILKQGWKMYSPESYDRIVCAELPDARQHPYLYELVVKHMMHGPCGAMNPSCPCMKQHIGCKDNYPKEFTEATRHSHNSYPVYRRRDFQQSVTVRGHPLDNRWVIPYNPYLLSKFNCHINVEICSTIRAVKYIYKYIYKGHDKILYQLTNTGPNEIVDEIKNFVCARWVSPPEAMWRIYAFDLNEVHPSVISLQLHLENKQSVTFDENQSLQNVISNPCSSQTMLTEFFSMNCYDEYAKHLNCLYIEFPEYFTWNAQSKYWSRRKRGEVIGRILTARPTEGERYYLRMLLMHVRKPTSFQDLKVVNGYVCQTFKEAANLLGLLHSDNAAELCLQEASAYQMPSSLRQLFASILAYCTPTNPRELWLKYEDFLSEDIRHTIRSKGCIALATATSGVAASILPGGRTAHSRFKIPLQDSDTAICNIGKQSAIAKLIRDAKVIIWDEASMAKRSSIEKFDESLKDIMNKDAIFGGKIIVFGGDFRQTLPVITKGCKEEIVNASLVKSPIWPYLIKLKLSQNMRA</sequence>
<proteinExistence type="inferred from homology"/>
<dbReference type="RefSeq" id="XP_071928921.1">
    <property type="nucleotide sequence ID" value="XM_072072820.1"/>
</dbReference>
<keyword evidence="1" id="KW-0547">Nucleotide-binding</keyword>
<evidence type="ECO:0000313" key="5">
    <source>
        <dbReference type="Proteomes" id="UP001652660"/>
    </source>
</evidence>
<evidence type="ECO:0000313" key="6">
    <source>
        <dbReference type="RefSeq" id="XP_071928920.1"/>
    </source>
</evidence>
<feature type="domain" description="Helitron helicase-like" evidence="4">
    <location>
        <begin position="504"/>
        <end position="687"/>
    </location>
</feature>
<reference evidence="6 7" key="1">
    <citation type="submission" date="2025-05" db="UniProtKB">
        <authorList>
            <consortium name="RefSeq"/>
        </authorList>
    </citation>
    <scope>IDENTIFICATION</scope>
    <source>
        <tissue evidence="6 7">Leaves</tissue>
    </source>
</reference>
<feature type="compositionally biased region" description="Basic and acidic residues" evidence="2">
    <location>
        <begin position="11"/>
        <end position="33"/>
    </location>
</feature>
<feature type="region of interest" description="Disordered" evidence="2">
    <location>
        <begin position="87"/>
        <end position="127"/>
    </location>
</feature>
<keyword evidence="1" id="KW-0067">ATP-binding</keyword>
<dbReference type="PANTHER" id="PTHR10492:SF74">
    <property type="entry name" value="ATP-DEPENDENT DNA HELICASE"/>
    <property type="match status" value="1"/>
</dbReference>
<evidence type="ECO:0000313" key="7">
    <source>
        <dbReference type="RefSeq" id="XP_071928921.1"/>
    </source>
</evidence>
<comment type="similarity">
    <text evidence="1">Belongs to the helicase family.</text>
</comment>
<comment type="cofactor">
    <cofactor evidence="1">
        <name>Mg(2+)</name>
        <dbReference type="ChEBI" id="CHEBI:18420"/>
    </cofactor>
</comment>
<keyword evidence="1" id="KW-0227">DNA damage</keyword>
<keyword evidence="1" id="KW-0347">Helicase</keyword>
<keyword evidence="1" id="KW-0233">DNA recombination</keyword>